<evidence type="ECO:0000313" key="4">
    <source>
        <dbReference type="Proteomes" id="UP001239462"/>
    </source>
</evidence>
<dbReference type="CDD" id="cd05233">
    <property type="entry name" value="SDR_c"/>
    <property type="match status" value="1"/>
</dbReference>
<sequence length="286" mass="31326">MTHPHRRAVVTGASSGIGQQISLHLAQQPSVAQIGIHYRNNRAGAEETAAMVRSLGKEAVLLQADFASEESCHKFVDQAWQELAGDDGSSGSPDGPNVWINNAGADVLTGEAAGWSFDEKLRYLMRVDVTNTIAISRRVAAKMRADIKQSQRHRRSESLDSDDVSQSRNDRSMVFIGWDQAPHGMEGDAGQMFGPVKAAVMAFAASLAQELAPEIRVNTVCPGWIQTAWGDSTSEYWDRRAKDQSLMQRWGKPEDVAKAVAFCADEANTFCCGQVINVNGGWNRRY</sequence>
<name>A0ABT7PFC8_9BACT</name>
<reference evidence="3 4" key="1">
    <citation type="submission" date="2023-06" db="EMBL/GenBank/DDBJ databases">
        <title>Roseiconus lacunae JC819 isolated from Gulf of Mannar region, Tamil Nadu.</title>
        <authorList>
            <person name="Pk S."/>
            <person name="Ch S."/>
            <person name="Ch V.R."/>
        </authorList>
    </citation>
    <scope>NUCLEOTIDE SEQUENCE [LARGE SCALE GENOMIC DNA]</scope>
    <source>
        <strain evidence="3 4">JC819</strain>
    </source>
</reference>
<evidence type="ECO:0000256" key="1">
    <source>
        <dbReference type="ARBA" id="ARBA00006484"/>
    </source>
</evidence>
<dbReference type="RefSeq" id="WP_289162677.1">
    <property type="nucleotide sequence ID" value="NZ_JASZZN010000004.1"/>
</dbReference>
<dbReference type="PANTHER" id="PTHR42760">
    <property type="entry name" value="SHORT-CHAIN DEHYDROGENASES/REDUCTASES FAMILY MEMBER"/>
    <property type="match status" value="1"/>
</dbReference>
<evidence type="ECO:0000256" key="2">
    <source>
        <dbReference type="SAM" id="MobiDB-lite"/>
    </source>
</evidence>
<comment type="caution">
    <text evidence="3">The sequence shown here is derived from an EMBL/GenBank/DDBJ whole genome shotgun (WGS) entry which is preliminary data.</text>
</comment>
<dbReference type="PRINTS" id="PR00081">
    <property type="entry name" value="GDHRDH"/>
</dbReference>
<dbReference type="PANTHER" id="PTHR42760:SF40">
    <property type="entry name" value="3-OXOACYL-[ACYL-CARRIER-PROTEIN] REDUCTASE, CHLOROPLASTIC"/>
    <property type="match status" value="1"/>
</dbReference>
<protein>
    <submittedName>
        <fullName evidence="3">SDR family oxidoreductase</fullName>
    </submittedName>
</protein>
<keyword evidence="4" id="KW-1185">Reference proteome</keyword>
<dbReference type="Pfam" id="PF13561">
    <property type="entry name" value="adh_short_C2"/>
    <property type="match status" value="1"/>
</dbReference>
<dbReference type="InterPro" id="IPR002347">
    <property type="entry name" value="SDR_fam"/>
</dbReference>
<feature type="region of interest" description="Disordered" evidence="2">
    <location>
        <begin position="146"/>
        <end position="168"/>
    </location>
</feature>
<dbReference type="InterPro" id="IPR036291">
    <property type="entry name" value="NAD(P)-bd_dom_sf"/>
</dbReference>
<proteinExistence type="inferred from homology"/>
<dbReference type="Proteomes" id="UP001239462">
    <property type="component" value="Unassembled WGS sequence"/>
</dbReference>
<gene>
    <name evidence="3" type="ORF">QTN89_07085</name>
</gene>
<dbReference type="Pfam" id="PF00106">
    <property type="entry name" value="adh_short"/>
    <property type="match status" value="1"/>
</dbReference>
<organism evidence="3 4">
    <name type="scientific">Roseiconus lacunae</name>
    <dbReference type="NCBI Taxonomy" id="2605694"/>
    <lineage>
        <taxon>Bacteria</taxon>
        <taxon>Pseudomonadati</taxon>
        <taxon>Planctomycetota</taxon>
        <taxon>Planctomycetia</taxon>
        <taxon>Pirellulales</taxon>
        <taxon>Pirellulaceae</taxon>
        <taxon>Roseiconus</taxon>
    </lineage>
</organism>
<evidence type="ECO:0000313" key="3">
    <source>
        <dbReference type="EMBL" id="MDM4015187.1"/>
    </source>
</evidence>
<dbReference type="SUPFAM" id="SSF51735">
    <property type="entry name" value="NAD(P)-binding Rossmann-fold domains"/>
    <property type="match status" value="1"/>
</dbReference>
<dbReference type="EMBL" id="JASZZN010000004">
    <property type="protein sequence ID" value="MDM4015187.1"/>
    <property type="molecule type" value="Genomic_DNA"/>
</dbReference>
<accession>A0ABT7PFC8</accession>
<dbReference type="Gene3D" id="3.40.50.720">
    <property type="entry name" value="NAD(P)-binding Rossmann-like Domain"/>
    <property type="match status" value="1"/>
</dbReference>
<comment type="similarity">
    <text evidence="1">Belongs to the short-chain dehydrogenases/reductases (SDR) family.</text>
</comment>